<feature type="region of interest" description="Disordered" evidence="1">
    <location>
        <begin position="94"/>
        <end position="117"/>
    </location>
</feature>
<proteinExistence type="predicted"/>
<gene>
    <name evidence="2" type="ORF">B0J13DRAFT_163533</name>
</gene>
<reference evidence="2" key="1">
    <citation type="journal article" date="2021" name="Nat. Commun.">
        <title>Genetic determinants of endophytism in the Arabidopsis root mycobiome.</title>
        <authorList>
            <person name="Mesny F."/>
            <person name="Miyauchi S."/>
            <person name="Thiergart T."/>
            <person name="Pickel B."/>
            <person name="Atanasova L."/>
            <person name="Karlsson M."/>
            <person name="Huettel B."/>
            <person name="Barry K.W."/>
            <person name="Haridas S."/>
            <person name="Chen C."/>
            <person name="Bauer D."/>
            <person name="Andreopoulos W."/>
            <person name="Pangilinan J."/>
            <person name="LaButti K."/>
            <person name="Riley R."/>
            <person name="Lipzen A."/>
            <person name="Clum A."/>
            <person name="Drula E."/>
            <person name="Henrissat B."/>
            <person name="Kohler A."/>
            <person name="Grigoriev I.V."/>
            <person name="Martin F.M."/>
            <person name="Hacquard S."/>
        </authorList>
    </citation>
    <scope>NUCLEOTIDE SEQUENCE</scope>
    <source>
        <strain evidence="2">MPI-CAGE-AT-0021</strain>
    </source>
</reference>
<organism evidence="2 3">
    <name type="scientific">Dactylonectria estremocensis</name>
    <dbReference type="NCBI Taxonomy" id="1079267"/>
    <lineage>
        <taxon>Eukaryota</taxon>
        <taxon>Fungi</taxon>
        <taxon>Dikarya</taxon>
        <taxon>Ascomycota</taxon>
        <taxon>Pezizomycotina</taxon>
        <taxon>Sordariomycetes</taxon>
        <taxon>Hypocreomycetidae</taxon>
        <taxon>Hypocreales</taxon>
        <taxon>Nectriaceae</taxon>
        <taxon>Dactylonectria</taxon>
    </lineage>
</organism>
<dbReference type="OrthoDB" id="361039at2759"/>
<dbReference type="EMBL" id="JAGMUU010000028">
    <property type="protein sequence ID" value="KAH7120433.1"/>
    <property type="molecule type" value="Genomic_DNA"/>
</dbReference>
<protein>
    <submittedName>
        <fullName evidence="2">Uncharacterized protein</fullName>
    </submittedName>
</protein>
<evidence type="ECO:0000313" key="2">
    <source>
        <dbReference type="EMBL" id="KAH7120433.1"/>
    </source>
</evidence>
<dbReference type="Proteomes" id="UP000717696">
    <property type="component" value="Unassembled WGS sequence"/>
</dbReference>
<keyword evidence="3" id="KW-1185">Reference proteome</keyword>
<sequence>MFGGRLNEMEAHPEAARFLRARERTSLTERGDDRAPFIPLSWPISMLTRHSTPVHRYPPPTRADFDQNLAVDDDDIETSPLLPEAVVAIRKVARDDKRKTSGSVNMDEIRSHLRSRK</sequence>
<evidence type="ECO:0000256" key="1">
    <source>
        <dbReference type="SAM" id="MobiDB-lite"/>
    </source>
</evidence>
<comment type="caution">
    <text evidence="2">The sequence shown here is derived from an EMBL/GenBank/DDBJ whole genome shotgun (WGS) entry which is preliminary data.</text>
</comment>
<accession>A0A9P9DJJ7</accession>
<evidence type="ECO:0000313" key="3">
    <source>
        <dbReference type="Proteomes" id="UP000717696"/>
    </source>
</evidence>
<dbReference type="AlphaFoldDB" id="A0A9P9DJJ7"/>
<name>A0A9P9DJJ7_9HYPO</name>